<evidence type="ECO:0000313" key="2">
    <source>
        <dbReference type="EMBL" id="GFY31985.1"/>
    </source>
</evidence>
<dbReference type="PROSITE" id="PS50878">
    <property type="entry name" value="RT_POL"/>
    <property type="match status" value="1"/>
</dbReference>
<dbReference type="EMBL" id="BMAU01021401">
    <property type="protein sequence ID" value="GFY31985.1"/>
    <property type="molecule type" value="Genomic_DNA"/>
</dbReference>
<dbReference type="InterPro" id="IPR000477">
    <property type="entry name" value="RT_dom"/>
</dbReference>
<dbReference type="Pfam" id="PF00078">
    <property type="entry name" value="RVT_1"/>
    <property type="match status" value="1"/>
</dbReference>
<dbReference type="CDD" id="cd01650">
    <property type="entry name" value="RT_nLTR_like"/>
    <property type="match status" value="1"/>
</dbReference>
<sequence length="720" mass="82939">MSPYPLSPKKSYRATGLIASKRSRWKGRNASSEEKLYRYVVNSGIDVIAPPTPTRFGTASATIIDYALMKNLNWPCTIDSISELSSDHNPIKLNFPRTPSFEIPPPQLYTNWKLFTKNLANNDNLYLPQANSTPEIESQVNDLTSEILTAHGNASKPMIHREPPFVQGELKQLFRERNRARKLWQFTRFPLHKTELNRIQNKIKRKVGLYRQQLWEEHLTSLDAEDGSLWGTARAFRKKATPISALNGPNGVALSDTNKTDLLAKSLESQFQLNNIQNPQKDHIISNIVETYITDHTNNTDPIPPALPSEILSECMENCSCNSYPETRENPKLAESHRPISLLPILSKLAEKIIAARLNDYLENENILVPEQHGFRPRLSTTHQLLRVVEYIKDGIDRHQYTAAVFLDIQKSFDRVWHTGLLFKLIMYKIPPPLILLLKSYISDRSFTVKINRTFSQVRPAKAGVAQGSILGPVLFNLYVNDILKTTNTMICMYADDTAILSRHYNPNTLTQNINEHLAHLEIWFSVWKIALNTTKTEAVFFTQRRPPPEITLQNQRIPWSQHTKYLGVIIDKNLTFRKHITYVRNKFKNATRQLYSLICKKSKLNRHNKMLIYTLILKPLLTYASPIWAHAARTNINLIEISQNVILRQILDAHWYMRNADIRSALNIPTIRQTIRKLAINFFSNIDGHENPSIQEIPTYPTYPFIRRPRDSLVDPDFN</sequence>
<gene>
    <name evidence="2" type="primary">X-element ORF2</name>
    <name evidence="2" type="ORF">TNCV_2621221</name>
</gene>
<protein>
    <submittedName>
        <fullName evidence="2">Probable RNA-directed DNA polymerase from transposon X-element</fullName>
    </submittedName>
</protein>
<accession>A0A8X6WBU8</accession>
<evidence type="ECO:0000259" key="1">
    <source>
        <dbReference type="PROSITE" id="PS50878"/>
    </source>
</evidence>
<dbReference type="AlphaFoldDB" id="A0A8X6WBU8"/>
<feature type="domain" description="Reverse transcriptase" evidence="1">
    <location>
        <begin position="305"/>
        <end position="571"/>
    </location>
</feature>
<dbReference type="Proteomes" id="UP000887159">
    <property type="component" value="Unassembled WGS sequence"/>
</dbReference>
<keyword evidence="2" id="KW-0695">RNA-directed DNA polymerase</keyword>
<evidence type="ECO:0000313" key="3">
    <source>
        <dbReference type="Proteomes" id="UP000887159"/>
    </source>
</evidence>
<dbReference type="GO" id="GO:0003964">
    <property type="term" value="F:RNA-directed DNA polymerase activity"/>
    <property type="evidence" value="ECO:0007669"/>
    <property type="project" value="UniProtKB-KW"/>
</dbReference>
<comment type="caution">
    <text evidence="2">The sequence shown here is derived from an EMBL/GenBank/DDBJ whole genome shotgun (WGS) entry which is preliminary data.</text>
</comment>
<reference evidence="2" key="1">
    <citation type="submission" date="2020-08" db="EMBL/GenBank/DDBJ databases">
        <title>Multicomponent nature underlies the extraordinary mechanical properties of spider dragline silk.</title>
        <authorList>
            <person name="Kono N."/>
            <person name="Nakamura H."/>
            <person name="Mori M."/>
            <person name="Yoshida Y."/>
            <person name="Ohtoshi R."/>
            <person name="Malay A.D."/>
            <person name="Moran D.A.P."/>
            <person name="Tomita M."/>
            <person name="Numata K."/>
            <person name="Arakawa K."/>
        </authorList>
    </citation>
    <scope>NUCLEOTIDE SEQUENCE</scope>
</reference>
<dbReference type="PANTHER" id="PTHR33332">
    <property type="entry name" value="REVERSE TRANSCRIPTASE DOMAIN-CONTAINING PROTEIN"/>
    <property type="match status" value="1"/>
</dbReference>
<keyword evidence="2" id="KW-0808">Transferase</keyword>
<organism evidence="2 3">
    <name type="scientific">Trichonephila clavipes</name>
    <name type="common">Golden silk orbweaver</name>
    <name type="synonym">Nephila clavipes</name>
    <dbReference type="NCBI Taxonomy" id="2585209"/>
    <lineage>
        <taxon>Eukaryota</taxon>
        <taxon>Metazoa</taxon>
        <taxon>Ecdysozoa</taxon>
        <taxon>Arthropoda</taxon>
        <taxon>Chelicerata</taxon>
        <taxon>Arachnida</taxon>
        <taxon>Araneae</taxon>
        <taxon>Araneomorphae</taxon>
        <taxon>Entelegynae</taxon>
        <taxon>Araneoidea</taxon>
        <taxon>Nephilidae</taxon>
        <taxon>Trichonephila</taxon>
    </lineage>
</organism>
<proteinExistence type="predicted"/>
<keyword evidence="2" id="KW-0548">Nucleotidyltransferase</keyword>
<keyword evidence="3" id="KW-1185">Reference proteome</keyword>
<dbReference type="SUPFAM" id="SSF56672">
    <property type="entry name" value="DNA/RNA polymerases"/>
    <property type="match status" value="1"/>
</dbReference>
<dbReference type="InterPro" id="IPR043502">
    <property type="entry name" value="DNA/RNA_pol_sf"/>
</dbReference>
<name>A0A8X6WBU8_TRICX</name>